<protein>
    <recommendedName>
        <fullName evidence="1">Ig-like domain-containing protein</fullName>
    </recommendedName>
</protein>
<dbReference type="Gene3D" id="2.60.40.10">
    <property type="entry name" value="Immunoglobulins"/>
    <property type="match status" value="3"/>
</dbReference>
<dbReference type="InterPro" id="IPR036179">
    <property type="entry name" value="Ig-like_dom_sf"/>
</dbReference>
<dbReference type="Pfam" id="PF19081">
    <property type="entry name" value="Ig_7"/>
    <property type="match status" value="1"/>
</dbReference>
<dbReference type="InterPro" id="IPR044023">
    <property type="entry name" value="Ig_7"/>
</dbReference>
<gene>
    <name evidence="2" type="ORF">HBN54_001586</name>
</gene>
<keyword evidence="3" id="KW-1185">Reference proteome</keyword>
<reference evidence="2 3" key="1">
    <citation type="submission" date="2020-03" db="EMBL/GenBank/DDBJ databases">
        <title>Genomic Encyclopedia of Type Strains, Phase IV (KMG-V): Genome sequencing to study the core and pangenomes of soil and plant-associated prokaryotes.</title>
        <authorList>
            <person name="Whitman W."/>
        </authorList>
    </citation>
    <scope>NUCLEOTIDE SEQUENCE [LARGE SCALE GENOMIC DNA]</scope>
    <source>
        <strain evidence="2 3">1B</strain>
    </source>
</reference>
<sequence length="617" mass="63755">MTTSTLFRLRADAKNYPTGNCSKIDYVYVTLAPALSLSSSGVSGICMGTSTTLTASGSTGGYTWSANGTNIPNQTGATLTVAPTVTTTYTVTANTSCGLSSQQLTVPVFGVSVTPSAPVICAGESTPLTASYSGTSATYQWFVKGQPGVLSTSNTLTVAPNTTTTYQVVATPSDCGGTTITKDVPVTVGPPTVVISSGGGTICSGTSTTLTAVSNNPNVSFAWQANGAPIAGQTSRTLTVSPTATTTYTVTATAPCNTASSQTTVNVATAATFAVTPTTMAICNGSSATFIASSNITAVSYKWYKSTDLGTAIATTPSLTVSPTTNATYRVLTATSCGNNSQDVTVTVNTNPVSVSPPSTTINYGEATTLTASGGTSYTWTATSNNNTTTLPNTSASITVSPAYTTVYTATATNVASGCNTAQSTVGVNRPLPVELISFEAAWISNAPQLSWSTALEKNSAYFAIERSLDGVAFETVGQVEAAGNIQRRTEYSFRDARLPLTAAGTVYYRLRQVDVSGETMYSPIRTVRVAKSRADFQAAVYPNPYGNSVAVQVLSLSTEAVTMTVRNALGQVVLTHTEAAGSQEIVLPHAQALPVGLYYLTVQQGDRQQVLRLSHQ</sequence>
<dbReference type="InterPro" id="IPR013783">
    <property type="entry name" value="Ig-like_fold"/>
</dbReference>
<feature type="domain" description="Ig-like" evidence="1">
    <location>
        <begin position="191"/>
        <end position="266"/>
    </location>
</feature>
<dbReference type="SUPFAM" id="SSF48726">
    <property type="entry name" value="Immunoglobulin"/>
    <property type="match status" value="1"/>
</dbReference>
<dbReference type="NCBIfam" id="TIGR04183">
    <property type="entry name" value="Por_Secre_tail"/>
    <property type="match status" value="1"/>
</dbReference>
<proteinExistence type="predicted"/>
<evidence type="ECO:0000313" key="2">
    <source>
        <dbReference type="EMBL" id="NKI88993.1"/>
    </source>
</evidence>
<dbReference type="Proteomes" id="UP000717634">
    <property type="component" value="Unassembled WGS sequence"/>
</dbReference>
<dbReference type="EMBL" id="JAAVTK010000003">
    <property type="protein sequence ID" value="NKI88993.1"/>
    <property type="molecule type" value="Genomic_DNA"/>
</dbReference>
<name>A0ABX1HFG6_9BACT</name>
<dbReference type="PROSITE" id="PS50835">
    <property type="entry name" value="IG_LIKE"/>
    <property type="match status" value="1"/>
</dbReference>
<dbReference type="InterPro" id="IPR026444">
    <property type="entry name" value="Secre_tail"/>
</dbReference>
<organism evidence="2 3">
    <name type="scientific">Hymenobacter artigasi</name>
    <dbReference type="NCBI Taxonomy" id="2719616"/>
    <lineage>
        <taxon>Bacteria</taxon>
        <taxon>Pseudomonadati</taxon>
        <taxon>Bacteroidota</taxon>
        <taxon>Cytophagia</taxon>
        <taxon>Cytophagales</taxon>
        <taxon>Hymenobacteraceae</taxon>
        <taxon>Hymenobacter</taxon>
    </lineage>
</organism>
<dbReference type="Pfam" id="PF18962">
    <property type="entry name" value="Por_Secre_tail"/>
    <property type="match status" value="1"/>
</dbReference>
<evidence type="ECO:0000259" key="1">
    <source>
        <dbReference type="PROSITE" id="PS50835"/>
    </source>
</evidence>
<evidence type="ECO:0000313" key="3">
    <source>
        <dbReference type="Proteomes" id="UP000717634"/>
    </source>
</evidence>
<dbReference type="InterPro" id="IPR007110">
    <property type="entry name" value="Ig-like_dom"/>
</dbReference>
<comment type="caution">
    <text evidence="2">The sequence shown here is derived from an EMBL/GenBank/DDBJ whole genome shotgun (WGS) entry which is preliminary data.</text>
</comment>
<accession>A0ABX1HFG6</accession>